<keyword evidence="2" id="KW-0812">Transmembrane</keyword>
<dbReference type="STRING" id="1032480.MLP_49200"/>
<evidence type="ECO:0000256" key="1">
    <source>
        <dbReference type="SAM" id="MobiDB-lite"/>
    </source>
</evidence>
<keyword evidence="5" id="KW-1185">Reference proteome</keyword>
<feature type="transmembrane region" description="Helical" evidence="2">
    <location>
        <begin position="6"/>
        <end position="28"/>
    </location>
</feature>
<evidence type="ECO:0000259" key="3">
    <source>
        <dbReference type="Pfam" id="PF01882"/>
    </source>
</evidence>
<evidence type="ECO:0000313" key="5">
    <source>
        <dbReference type="Proteomes" id="UP000007947"/>
    </source>
</evidence>
<dbReference type="PANTHER" id="PTHR33608:SF14">
    <property type="entry name" value="POSSIBLE CONSERVED SECRETED PROTEIN"/>
    <property type="match status" value="1"/>
</dbReference>
<dbReference type="AlphaFoldDB" id="F5XG00"/>
<evidence type="ECO:0000256" key="2">
    <source>
        <dbReference type="SAM" id="Phobius"/>
    </source>
</evidence>
<keyword evidence="2" id="KW-1133">Transmembrane helix</keyword>
<reference evidence="4 5" key="1">
    <citation type="submission" date="2011-05" db="EMBL/GenBank/DDBJ databases">
        <title>Whole genome sequence of Microlunatus phosphovorus NM-1.</title>
        <authorList>
            <person name="Hosoyama A."/>
            <person name="Sasaki K."/>
            <person name="Harada T."/>
            <person name="Igarashi R."/>
            <person name="Kawakoshi A."/>
            <person name="Sasagawa M."/>
            <person name="Fukada J."/>
            <person name="Nakamura S."/>
            <person name="Katano Y."/>
            <person name="Hanada S."/>
            <person name="Kamagata Y."/>
            <person name="Nakamura N."/>
            <person name="Yamazaki S."/>
            <person name="Fujita N."/>
        </authorList>
    </citation>
    <scope>NUCLEOTIDE SEQUENCE [LARGE SCALE GENOMIC DNA]</scope>
    <source>
        <strain evidence="5">ATCC 700054 / DSM 10555 / JCM 9379 / NBRC 101784 / NCIMB 13414 / VKM Ac-1990 / NM-1</strain>
    </source>
</reference>
<dbReference type="InterPro" id="IPR002881">
    <property type="entry name" value="DUF58"/>
</dbReference>
<keyword evidence="2" id="KW-0472">Membrane</keyword>
<sequence length="465" mass="49786">MVRTGGWQLAPAAIGWLAAGVVLLALGLVTRRPDIVAIGVPLLLGVAWSTSSRSQRTPSAQLRGEDQPTGLSDEIKVEVALEPAELPTALTLRVRAPGHRPAEALVAAESRTLTATMRTVRTGRRELFGLAHRAVGPDALLSTAAVTDAPATMTILPSARSLTELPLPYRLQGLTGPHASRRAGSGGDLHDVALFTPGDRLRRVDWRVTARLNTAPAVLGNPKGAGPRNAGAGTAPSAGGSAEAGAPRPTRTISRLYVRRTFATADATVMLVIDSRDQVGPRVATWGDATQLREDESTSLDVARHAAVSLARQYLAVGDRVGLEDLGKLRRPAPPAGGRRQLQLLTQQLALAEPEGEPTHRQRIPRLPSGALIVLFSTFLDDDATAMAHAWRRAGHRVLAVDTMPRLLISGIPERLWIAYRIVAMERVDRITRLAAVGVETLAWMDPERDPGLELGLLARLRGRR</sequence>
<gene>
    <name evidence="4" type="ordered locus">MLP_49200</name>
</gene>
<dbReference type="EMBL" id="AP012204">
    <property type="protein sequence ID" value="BAK37934.1"/>
    <property type="molecule type" value="Genomic_DNA"/>
</dbReference>
<organism evidence="4 5">
    <name type="scientific">Microlunatus phosphovorus (strain ATCC 700054 / DSM 10555 / JCM 9379 / NBRC 101784 / NCIMB 13414 / VKM Ac-1990 / NM-1)</name>
    <dbReference type="NCBI Taxonomy" id="1032480"/>
    <lineage>
        <taxon>Bacteria</taxon>
        <taxon>Bacillati</taxon>
        <taxon>Actinomycetota</taxon>
        <taxon>Actinomycetes</taxon>
        <taxon>Propionibacteriales</taxon>
        <taxon>Propionibacteriaceae</taxon>
        <taxon>Microlunatus</taxon>
    </lineage>
</organism>
<dbReference type="eggNOG" id="COG1721">
    <property type="taxonomic scope" value="Bacteria"/>
</dbReference>
<feature type="region of interest" description="Disordered" evidence="1">
    <location>
        <begin position="217"/>
        <end position="248"/>
    </location>
</feature>
<evidence type="ECO:0000313" key="4">
    <source>
        <dbReference type="EMBL" id="BAK37934.1"/>
    </source>
</evidence>
<accession>F5XG00</accession>
<dbReference type="RefSeq" id="WP_013865756.1">
    <property type="nucleotide sequence ID" value="NC_015635.1"/>
</dbReference>
<dbReference type="KEGG" id="mph:MLP_49200"/>
<feature type="domain" description="DUF58" evidence="3">
    <location>
        <begin position="254"/>
        <end position="402"/>
    </location>
</feature>
<protein>
    <recommendedName>
        <fullName evidence="3">DUF58 domain-containing protein</fullName>
    </recommendedName>
</protein>
<dbReference type="Proteomes" id="UP000007947">
    <property type="component" value="Chromosome"/>
</dbReference>
<proteinExistence type="predicted"/>
<feature type="compositionally biased region" description="Low complexity" evidence="1">
    <location>
        <begin position="230"/>
        <end position="247"/>
    </location>
</feature>
<name>F5XG00_MICPN</name>
<dbReference type="Pfam" id="PF01882">
    <property type="entry name" value="DUF58"/>
    <property type="match status" value="1"/>
</dbReference>
<dbReference type="HOGENOM" id="CLU_052321_0_0_11"/>
<dbReference type="PANTHER" id="PTHR33608">
    <property type="entry name" value="BLL2464 PROTEIN"/>
    <property type="match status" value="1"/>
</dbReference>